<organism evidence="2 3">
    <name type="scientific">Nonomuraea polychroma</name>
    <dbReference type="NCBI Taxonomy" id="46176"/>
    <lineage>
        <taxon>Bacteria</taxon>
        <taxon>Bacillati</taxon>
        <taxon>Actinomycetota</taxon>
        <taxon>Actinomycetes</taxon>
        <taxon>Streptosporangiales</taxon>
        <taxon>Streptosporangiaceae</taxon>
        <taxon>Nonomuraea</taxon>
    </lineage>
</organism>
<feature type="region of interest" description="Disordered" evidence="1">
    <location>
        <begin position="1"/>
        <end position="59"/>
    </location>
</feature>
<gene>
    <name evidence="2" type="ORF">EDD27_8825</name>
</gene>
<evidence type="ECO:0000313" key="2">
    <source>
        <dbReference type="EMBL" id="RVX45985.1"/>
    </source>
</evidence>
<protein>
    <submittedName>
        <fullName evidence="2">Uncharacterized protein</fullName>
    </submittedName>
</protein>
<evidence type="ECO:0000256" key="1">
    <source>
        <dbReference type="SAM" id="MobiDB-lite"/>
    </source>
</evidence>
<proteinExistence type="predicted"/>
<dbReference type="Proteomes" id="UP000284824">
    <property type="component" value="Unassembled WGS sequence"/>
</dbReference>
<dbReference type="AlphaFoldDB" id="A0A438MKB9"/>
<feature type="compositionally biased region" description="Polar residues" evidence="1">
    <location>
        <begin position="46"/>
        <end position="59"/>
    </location>
</feature>
<reference evidence="2 3" key="1">
    <citation type="submission" date="2019-01" db="EMBL/GenBank/DDBJ databases">
        <title>Sequencing the genomes of 1000 actinobacteria strains.</title>
        <authorList>
            <person name="Klenk H.-P."/>
        </authorList>
    </citation>
    <scope>NUCLEOTIDE SEQUENCE [LARGE SCALE GENOMIC DNA]</scope>
    <source>
        <strain evidence="2 3">DSM 43925</strain>
    </source>
</reference>
<feature type="compositionally biased region" description="Polar residues" evidence="1">
    <location>
        <begin position="19"/>
        <end position="34"/>
    </location>
</feature>
<name>A0A438MKB9_9ACTN</name>
<dbReference type="EMBL" id="SAUN01000001">
    <property type="protein sequence ID" value="RVX45985.1"/>
    <property type="molecule type" value="Genomic_DNA"/>
</dbReference>
<keyword evidence="3" id="KW-1185">Reference proteome</keyword>
<evidence type="ECO:0000313" key="3">
    <source>
        <dbReference type="Proteomes" id="UP000284824"/>
    </source>
</evidence>
<sequence length="59" mass="6109">MNRHDTAAVPFGDFARTSAEPTTSASDKSTSTPQGDLAGALIMGSNDPTVTKNANNITR</sequence>
<comment type="caution">
    <text evidence="2">The sequence shown here is derived from an EMBL/GenBank/DDBJ whole genome shotgun (WGS) entry which is preliminary data.</text>
</comment>
<accession>A0A438MKB9</accession>